<name>A0AAN1XY30_UNVUL</name>
<dbReference type="Proteomes" id="UP001317532">
    <property type="component" value="Chromosome"/>
</dbReference>
<gene>
    <name evidence="1" type="ORF">WPS_27790</name>
</gene>
<keyword evidence="2" id="KW-1185">Reference proteome</keyword>
<accession>A0AAN1XY30</accession>
<dbReference type="AlphaFoldDB" id="A0AAN1XY30"/>
<reference evidence="1 2" key="1">
    <citation type="journal article" date="2022" name="ISME Commun">
        <title>Vulcanimicrobium alpinus gen. nov. sp. nov., the first cultivated representative of the candidate phylum 'Eremiobacterota', is a metabolically versatile aerobic anoxygenic phototroph.</title>
        <authorList>
            <person name="Yabe S."/>
            <person name="Muto K."/>
            <person name="Abe K."/>
            <person name="Yokota A."/>
            <person name="Staudigel H."/>
            <person name="Tebo B.M."/>
        </authorList>
    </citation>
    <scope>NUCLEOTIDE SEQUENCE [LARGE SCALE GENOMIC DNA]</scope>
    <source>
        <strain evidence="1 2">WC8-2</strain>
    </source>
</reference>
<organism evidence="1 2">
    <name type="scientific">Vulcanimicrobium alpinum</name>
    <dbReference type="NCBI Taxonomy" id="3016050"/>
    <lineage>
        <taxon>Bacteria</taxon>
        <taxon>Bacillati</taxon>
        <taxon>Vulcanimicrobiota</taxon>
        <taxon>Vulcanimicrobiia</taxon>
        <taxon>Vulcanimicrobiales</taxon>
        <taxon>Vulcanimicrobiaceae</taxon>
        <taxon>Vulcanimicrobium</taxon>
    </lineage>
</organism>
<evidence type="ECO:0000313" key="1">
    <source>
        <dbReference type="EMBL" id="BDE07503.1"/>
    </source>
</evidence>
<dbReference type="KEGG" id="vab:WPS_27790"/>
<sequence>MWIAGAGVAFAQSIPSVPPDVQNNPIVQSILQGVGGLLQTTNGNTAHGKVTYFRRFDLQIETAPNVYRQIHLHQGTIINPRGTTITPGMTVDVSGTAQADHSLNADSINTH</sequence>
<evidence type="ECO:0000313" key="2">
    <source>
        <dbReference type="Proteomes" id="UP001317532"/>
    </source>
</evidence>
<evidence type="ECO:0008006" key="3">
    <source>
        <dbReference type="Google" id="ProtNLM"/>
    </source>
</evidence>
<protein>
    <recommendedName>
        <fullName evidence="3">DUF5666 domain-containing protein</fullName>
    </recommendedName>
</protein>
<proteinExistence type="predicted"/>
<dbReference type="EMBL" id="AP025523">
    <property type="protein sequence ID" value="BDE07503.1"/>
    <property type="molecule type" value="Genomic_DNA"/>
</dbReference>